<accession>A0A7K3VX61</accession>
<dbReference type="GO" id="GO:0003676">
    <property type="term" value="F:nucleic acid binding"/>
    <property type="evidence" value="ECO:0007669"/>
    <property type="project" value="InterPro"/>
</dbReference>
<dbReference type="InterPro" id="IPR002711">
    <property type="entry name" value="HNH"/>
</dbReference>
<dbReference type="Proteomes" id="UP000470246">
    <property type="component" value="Unassembled WGS sequence"/>
</dbReference>
<evidence type="ECO:0000256" key="1">
    <source>
        <dbReference type="ARBA" id="ARBA00023450"/>
    </source>
</evidence>
<dbReference type="GO" id="GO:0008270">
    <property type="term" value="F:zinc ion binding"/>
    <property type="evidence" value="ECO:0007669"/>
    <property type="project" value="InterPro"/>
</dbReference>
<dbReference type="CDD" id="cd00085">
    <property type="entry name" value="HNHc"/>
    <property type="match status" value="1"/>
</dbReference>
<dbReference type="Pfam" id="PF01844">
    <property type="entry name" value="HNH"/>
    <property type="match status" value="1"/>
</dbReference>
<dbReference type="InterPro" id="IPR003615">
    <property type="entry name" value="HNH_nuc"/>
</dbReference>
<dbReference type="GO" id="GO:0004519">
    <property type="term" value="F:endonuclease activity"/>
    <property type="evidence" value="ECO:0007669"/>
    <property type="project" value="InterPro"/>
</dbReference>
<dbReference type="AlphaFoldDB" id="A0A7K3VX61"/>
<evidence type="ECO:0000259" key="2">
    <source>
        <dbReference type="SMART" id="SM00507"/>
    </source>
</evidence>
<organism evidence="3 4">
    <name type="scientific">Geodermatophilus sabuli</name>
    <dbReference type="NCBI Taxonomy" id="1564158"/>
    <lineage>
        <taxon>Bacteria</taxon>
        <taxon>Bacillati</taxon>
        <taxon>Actinomycetota</taxon>
        <taxon>Actinomycetes</taxon>
        <taxon>Geodermatophilales</taxon>
        <taxon>Geodermatophilaceae</taxon>
        <taxon>Geodermatophilus</taxon>
    </lineage>
</organism>
<proteinExistence type="inferred from homology"/>
<dbReference type="SMART" id="SM00507">
    <property type="entry name" value="HNHc"/>
    <property type="match status" value="1"/>
</dbReference>
<dbReference type="EMBL" id="JAAGWF010000007">
    <property type="protein sequence ID" value="NEK57231.1"/>
    <property type="molecule type" value="Genomic_DNA"/>
</dbReference>
<name>A0A7K3VX61_9ACTN</name>
<feature type="domain" description="HNH nuclease" evidence="2">
    <location>
        <begin position="323"/>
        <end position="375"/>
    </location>
</feature>
<comment type="similarity">
    <text evidence="1">Belongs to the Rv1128c/1148c/1588c/1702c/1945/3466 family.</text>
</comment>
<protein>
    <submittedName>
        <fullName evidence="3">DUF222 domain-containing protein</fullName>
    </submittedName>
</protein>
<evidence type="ECO:0000313" key="4">
    <source>
        <dbReference type="Proteomes" id="UP000470246"/>
    </source>
</evidence>
<dbReference type="Gene3D" id="1.10.30.50">
    <property type="match status" value="1"/>
</dbReference>
<comment type="caution">
    <text evidence="3">The sequence shown here is derived from an EMBL/GenBank/DDBJ whole genome shotgun (WGS) entry which is preliminary data.</text>
</comment>
<reference evidence="3 4" key="1">
    <citation type="submission" date="2020-02" db="EMBL/GenBank/DDBJ databases">
        <title>Geodermatophilus sabuli CPCC 205279 I12A-02694.</title>
        <authorList>
            <person name="Jiang Z."/>
        </authorList>
    </citation>
    <scope>NUCLEOTIDE SEQUENCE [LARGE SCALE GENOMIC DNA]</scope>
    <source>
        <strain evidence="3 4">I12A-02694</strain>
    </source>
</reference>
<dbReference type="Pfam" id="PF02720">
    <property type="entry name" value="DUF222"/>
    <property type="match status" value="1"/>
</dbReference>
<sequence>MSGWRSVVDQLAALDPAEWDAADLGDAELLTAVVDVQAAVNRLSALQTRLVRAADVRQAHRNDGMVSMRSWLTGHCRVSGREAVALVRAGRRLAELPEVEAAFTAGEMTSAHVGVIASAVTPARVAAAAGHGIDVAETDRVLATAARELGPEDTAKAVRRWVAGVDPDGQLADAADVDRRFSLAVSLTGRVYLSGHLDPVGAETVHTALESLAGADRPAGDLRSHAERQGEALVELCRRALVAGELPEVRGERPQVRVTIDWQSLSAARTAAGAAPAELPFAGPVTPETARRLACDASVVRMITGPHGLPMDVGRAQRTASAGVRRAVELRDDGCVFAGCTAPAAWCDVHHVVHWAHGGPTSCENGALLCERHHTAVHEGGFAVRRDPGTAVWHTVRPDGSEIVPRGPCRSG</sequence>
<keyword evidence="4" id="KW-1185">Reference proteome</keyword>
<dbReference type="RefSeq" id="WP_163480432.1">
    <property type="nucleotide sequence ID" value="NZ_JAAGWF010000007.1"/>
</dbReference>
<evidence type="ECO:0000313" key="3">
    <source>
        <dbReference type="EMBL" id="NEK57231.1"/>
    </source>
</evidence>
<dbReference type="InterPro" id="IPR003870">
    <property type="entry name" value="DUF222"/>
</dbReference>
<gene>
    <name evidence="3" type="ORF">GCU56_05000</name>
</gene>